<dbReference type="InterPro" id="IPR001633">
    <property type="entry name" value="EAL_dom"/>
</dbReference>
<reference evidence="3" key="1">
    <citation type="submission" date="2016-10" db="EMBL/GenBank/DDBJ databases">
        <authorList>
            <person name="Varghese N."/>
            <person name="Submissions S."/>
        </authorList>
    </citation>
    <scope>NUCLEOTIDE SEQUENCE [LARGE SCALE GENOMIC DNA]</scope>
    <source>
        <strain evidence="3">DSM 7165</strain>
    </source>
</reference>
<dbReference type="InterPro" id="IPR035919">
    <property type="entry name" value="EAL_sf"/>
</dbReference>
<dbReference type="EMBL" id="FNYH01000006">
    <property type="protein sequence ID" value="SEI65021.1"/>
    <property type="molecule type" value="Genomic_DNA"/>
</dbReference>
<evidence type="ECO:0000313" key="3">
    <source>
        <dbReference type="Proteomes" id="UP000242999"/>
    </source>
</evidence>
<dbReference type="Proteomes" id="UP000242999">
    <property type="component" value="Unassembled WGS sequence"/>
</dbReference>
<dbReference type="InterPro" id="IPR029151">
    <property type="entry name" value="Sensor-like_sf"/>
</dbReference>
<keyword evidence="3" id="KW-1185">Reference proteome</keyword>
<dbReference type="SUPFAM" id="SSF141868">
    <property type="entry name" value="EAL domain-like"/>
    <property type="match status" value="1"/>
</dbReference>
<dbReference type="SUPFAM" id="SSF103190">
    <property type="entry name" value="Sensory domain-like"/>
    <property type="match status" value="1"/>
</dbReference>
<name>A0A1H6SAT9_9GAMM</name>
<gene>
    <name evidence="2" type="ORF">SAMN05421831_106104</name>
</gene>
<dbReference type="InterPro" id="IPR050706">
    <property type="entry name" value="Cyclic-di-GMP_PDE-like"/>
</dbReference>
<dbReference type="CDD" id="cd01948">
    <property type="entry name" value="EAL"/>
    <property type="match status" value="1"/>
</dbReference>
<dbReference type="GO" id="GO:0071111">
    <property type="term" value="F:cyclic-guanylate-specific phosphodiesterase activity"/>
    <property type="evidence" value="ECO:0007669"/>
    <property type="project" value="InterPro"/>
</dbReference>
<dbReference type="STRING" id="64971.SAMN05421831_106104"/>
<dbReference type="PANTHER" id="PTHR33121">
    <property type="entry name" value="CYCLIC DI-GMP PHOSPHODIESTERASE PDEF"/>
    <property type="match status" value="1"/>
</dbReference>
<proteinExistence type="predicted"/>
<dbReference type="OrthoDB" id="1673646at2"/>
<feature type="domain" description="EAL" evidence="1">
    <location>
        <begin position="18"/>
        <end position="275"/>
    </location>
</feature>
<organism evidence="2 3">
    <name type="scientific">Allopseudospirillum japonicum</name>
    <dbReference type="NCBI Taxonomy" id="64971"/>
    <lineage>
        <taxon>Bacteria</taxon>
        <taxon>Pseudomonadati</taxon>
        <taxon>Pseudomonadota</taxon>
        <taxon>Gammaproteobacteria</taxon>
        <taxon>Oceanospirillales</taxon>
        <taxon>Oceanospirillaceae</taxon>
        <taxon>Allopseudospirillum</taxon>
    </lineage>
</organism>
<dbReference type="RefSeq" id="WP_093309502.1">
    <property type="nucleotide sequence ID" value="NZ_FNYH01000006.1"/>
</dbReference>
<dbReference type="PANTHER" id="PTHR33121:SF76">
    <property type="entry name" value="SIGNALING PROTEIN"/>
    <property type="match status" value="1"/>
</dbReference>
<dbReference type="AlphaFoldDB" id="A0A1H6SAT9"/>
<dbReference type="SMART" id="SM00052">
    <property type="entry name" value="EAL"/>
    <property type="match status" value="1"/>
</dbReference>
<dbReference type="PROSITE" id="PS50883">
    <property type="entry name" value="EAL"/>
    <property type="match status" value="1"/>
</dbReference>
<accession>A0A1H6SAT9</accession>
<sequence length="441" mass="49801">MNACSFSYQRQLTLSAQRLRLAQKLEAAPNECVGHWQQMQLRSHFQPIISPTHRRTVGYEALLRASQNEQALSPLAAFARCETDEAIASMDLLCLLLHVFNFQRLQKQDAWLFVNVRNEQINTQNMRAGLMRRMLARHGLQPDNIVLEILEDAVSDPGLLADFVHHYREEGFLVAIDDFGAGQSNFDRIWRIEPNIVKLDRSMIANAAANPKQQRLLPKLVALLRETGALVLIEGIETQREALLALDSEADLLQGYYFARPSAQGSVSRELSTHIRDLHHISYQSQLAQLRRRSHKKALLRQSIEDACQSLQLSLDLSAATQSLLAHPAVKRIYLLNRHGVQIHETLSPHPSCQHRLEAAQTTSKTTLHYKPLRAAEGALWARRTYFRNALAQPGKVHFSQPYLGLPDADLDITISQGFMHEAQGQLVVLCVDINAAFLDD</sequence>
<dbReference type="Gene3D" id="3.20.20.450">
    <property type="entry name" value="EAL domain"/>
    <property type="match status" value="1"/>
</dbReference>
<evidence type="ECO:0000259" key="1">
    <source>
        <dbReference type="PROSITE" id="PS50883"/>
    </source>
</evidence>
<dbReference type="Pfam" id="PF00563">
    <property type="entry name" value="EAL"/>
    <property type="match status" value="1"/>
</dbReference>
<dbReference type="Gene3D" id="3.30.450.20">
    <property type="entry name" value="PAS domain"/>
    <property type="match status" value="1"/>
</dbReference>
<protein>
    <submittedName>
        <fullName evidence="2">EAL domain, c-di-GMP-specific phosphodiesterase class I (Or its enzymatically inactive variant)</fullName>
    </submittedName>
</protein>
<evidence type="ECO:0000313" key="2">
    <source>
        <dbReference type="EMBL" id="SEI65021.1"/>
    </source>
</evidence>